<protein>
    <submittedName>
        <fullName evidence="1">Uncharacterized protein</fullName>
    </submittedName>
</protein>
<proteinExistence type="predicted"/>
<gene>
    <name evidence="1" type="ORF">L6452_13150</name>
</gene>
<keyword evidence="2" id="KW-1185">Reference proteome</keyword>
<evidence type="ECO:0000313" key="2">
    <source>
        <dbReference type="Proteomes" id="UP001055879"/>
    </source>
</evidence>
<dbReference type="Proteomes" id="UP001055879">
    <property type="component" value="Linkage Group LG04"/>
</dbReference>
<dbReference type="EMBL" id="CM042050">
    <property type="protein sequence ID" value="KAI3733699.1"/>
    <property type="molecule type" value="Genomic_DNA"/>
</dbReference>
<evidence type="ECO:0000313" key="1">
    <source>
        <dbReference type="EMBL" id="KAI3733699.1"/>
    </source>
</evidence>
<name>A0ACB9CHF0_ARCLA</name>
<reference evidence="2" key="1">
    <citation type="journal article" date="2022" name="Mol. Ecol. Resour.">
        <title>The genomes of chicory, endive, great burdock and yacon provide insights into Asteraceae palaeo-polyploidization history and plant inulin production.</title>
        <authorList>
            <person name="Fan W."/>
            <person name="Wang S."/>
            <person name="Wang H."/>
            <person name="Wang A."/>
            <person name="Jiang F."/>
            <person name="Liu H."/>
            <person name="Zhao H."/>
            <person name="Xu D."/>
            <person name="Zhang Y."/>
        </authorList>
    </citation>
    <scope>NUCLEOTIDE SEQUENCE [LARGE SCALE GENOMIC DNA]</scope>
    <source>
        <strain evidence="2">cv. Niubang</strain>
    </source>
</reference>
<accession>A0ACB9CHF0</accession>
<sequence length="131" mass="14227">MTSIGEVEQIPLPHILSATENFDKKNFIAAGGFGKVYKGHSEQYGTIAVKRSMAHSMGGHGQGQHHFMMEIELLSAYKHENLVSLASSGLRRGAALQQGFSTSEGNDRTFESSSSLSSPASSSQWYMKENS</sequence>
<organism evidence="1 2">
    <name type="scientific">Arctium lappa</name>
    <name type="common">Greater burdock</name>
    <name type="synonym">Lappa major</name>
    <dbReference type="NCBI Taxonomy" id="4217"/>
    <lineage>
        <taxon>Eukaryota</taxon>
        <taxon>Viridiplantae</taxon>
        <taxon>Streptophyta</taxon>
        <taxon>Embryophyta</taxon>
        <taxon>Tracheophyta</taxon>
        <taxon>Spermatophyta</taxon>
        <taxon>Magnoliopsida</taxon>
        <taxon>eudicotyledons</taxon>
        <taxon>Gunneridae</taxon>
        <taxon>Pentapetalae</taxon>
        <taxon>asterids</taxon>
        <taxon>campanulids</taxon>
        <taxon>Asterales</taxon>
        <taxon>Asteraceae</taxon>
        <taxon>Carduoideae</taxon>
        <taxon>Cardueae</taxon>
        <taxon>Arctiinae</taxon>
        <taxon>Arctium</taxon>
    </lineage>
</organism>
<reference evidence="1 2" key="2">
    <citation type="journal article" date="2022" name="Mol. Ecol. Resour.">
        <title>The genomes of chicory, endive, great burdock and yacon provide insights into Asteraceae paleo-polyploidization history and plant inulin production.</title>
        <authorList>
            <person name="Fan W."/>
            <person name="Wang S."/>
            <person name="Wang H."/>
            <person name="Wang A."/>
            <person name="Jiang F."/>
            <person name="Liu H."/>
            <person name="Zhao H."/>
            <person name="Xu D."/>
            <person name="Zhang Y."/>
        </authorList>
    </citation>
    <scope>NUCLEOTIDE SEQUENCE [LARGE SCALE GENOMIC DNA]</scope>
    <source>
        <strain evidence="2">cv. Niubang</strain>
    </source>
</reference>
<comment type="caution">
    <text evidence="1">The sequence shown here is derived from an EMBL/GenBank/DDBJ whole genome shotgun (WGS) entry which is preliminary data.</text>
</comment>